<keyword evidence="6" id="KW-0175">Coiled coil</keyword>
<feature type="compositionally biased region" description="Polar residues" evidence="9">
    <location>
        <begin position="213"/>
        <end position="236"/>
    </location>
</feature>
<protein>
    <submittedName>
        <fullName evidence="12">Cell growth regulating nucleolar protein</fullName>
    </submittedName>
</protein>
<evidence type="ECO:0000256" key="7">
    <source>
        <dbReference type="ARBA" id="ARBA00023242"/>
    </source>
</evidence>
<evidence type="ECO:0000256" key="8">
    <source>
        <dbReference type="PROSITE-ProRule" id="PRU01145"/>
    </source>
</evidence>
<dbReference type="PANTHER" id="PTHR13100:SF10">
    <property type="entry name" value="CELL GROWTH-REGULATING NUCLEOLAR PROTEIN"/>
    <property type="match status" value="1"/>
</dbReference>
<feature type="compositionally biased region" description="Basic and acidic residues" evidence="9">
    <location>
        <begin position="237"/>
        <end position="249"/>
    </location>
</feature>
<dbReference type="AlphaFoldDB" id="A0A077Z672"/>
<dbReference type="InterPro" id="IPR036236">
    <property type="entry name" value="Znf_C2H2_sf"/>
</dbReference>
<sequence>MVFFTCNGCGEAVRKQQVEKHRLRCRRSHVFSCMDCGADFRGIEYNGHTKCVSEREKYSGGTYQEKEAKGEVKQQSWTDQVQKAIDQAKPTHVGLRKLLESLKSYTNIPRKQAKFKKFLSNSLGIRNEGLIDDAWEAISASAKDAQPSDGHNTEHIDSQPTEQQENNKRPLQEKIETTSEKKRQKVEEKNEKEEEKLATIEANGHSGKKSRKCLSNSASLRDDNLANSESSATFTTAKDDEVPSDDHSKSTGQEEVEKEKVEENNEHKENLAVTETSNARKLKKKMFKAAVKNILTETAEGRMKLKKLRKAIVKTLSTDNVSEEDVLARIDHLLPKCKQFVVDGKYISIAS</sequence>
<keyword evidence="5" id="KW-0862">Zinc</keyword>
<dbReference type="PANTHER" id="PTHR13100">
    <property type="entry name" value="CELL GROWTH-REGULATING NUCLEOLAR PROTEIN LYAR"/>
    <property type="match status" value="1"/>
</dbReference>
<evidence type="ECO:0000259" key="10">
    <source>
        <dbReference type="Pfam" id="PF08790"/>
    </source>
</evidence>
<evidence type="ECO:0000313" key="12">
    <source>
        <dbReference type="EMBL" id="CDW55329.1"/>
    </source>
</evidence>
<dbReference type="OrthoDB" id="21474at2759"/>
<keyword evidence="13" id="KW-1185">Reference proteome</keyword>
<dbReference type="GO" id="GO:0006364">
    <property type="term" value="P:rRNA processing"/>
    <property type="evidence" value="ECO:0007669"/>
    <property type="project" value="TreeGrafter"/>
</dbReference>
<proteinExistence type="predicted"/>
<evidence type="ECO:0000256" key="2">
    <source>
        <dbReference type="ARBA" id="ARBA00022723"/>
    </source>
</evidence>
<dbReference type="SUPFAM" id="SSF57667">
    <property type="entry name" value="beta-beta-alpha zinc fingers"/>
    <property type="match status" value="2"/>
</dbReference>
<dbReference type="FunFam" id="1.10.10.2100:FF:000002">
    <property type="entry name" value="cell growth-regulating nucleolar protein-like"/>
    <property type="match status" value="1"/>
</dbReference>
<evidence type="ECO:0000256" key="1">
    <source>
        <dbReference type="ARBA" id="ARBA00004123"/>
    </source>
</evidence>
<reference evidence="12" key="1">
    <citation type="submission" date="2014-01" db="EMBL/GenBank/DDBJ databases">
        <authorList>
            <person name="Aslett M."/>
        </authorList>
    </citation>
    <scope>NUCLEOTIDE SEQUENCE</scope>
</reference>
<evidence type="ECO:0000256" key="9">
    <source>
        <dbReference type="SAM" id="MobiDB-lite"/>
    </source>
</evidence>
<reference evidence="12" key="2">
    <citation type="submission" date="2014-03" db="EMBL/GenBank/DDBJ databases">
        <title>The whipworm genome and dual-species transcriptomics of an intimate host-pathogen interaction.</title>
        <authorList>
            <person name="Foth B.J."/>
            <person name="Tsai I.J."/>
            <person name="Reid A.J."/>
            <person name="Bancroft A.J."/>
            <person name="Nichol S."/>
            <person name="Tracey A."/>
            <person name="Holroyd N."/>
            <person name="Cotton J.A."/>
            <person name="Stanley E.J."/>
            <person name="Zarowiecki M."/>
            <person name="Liu J.Z."/>
            <person name="Huckvale T."/>
            <person name="Cooper P.J."/>
            <person name="Grencis R.K."/>
            <person name="Berriman M."/>
        </authorList>
    </citation>
    <scope>NUCLEOTIDE SEQUENCE [LARGE SCALE GENOMIC DNA]</scope>
</reference>
<dbReference type="Pfam" id="PF25879">
    <property type="entry name" value="WHD_LYAR"/>
    <property type="match status" value="1"/>
</dbReference>
<dbReference type="GO" id="GO:0005730">
    <property type="term" value="C:nucleolus"/>
    <property type="evidence" value="ECO:0007669"/>
    <property type="project" value="UniProtKB-ARBA"/>
</dbReference>
<dbReference type="FunFam" id="3.30.1490.490:FF:000001">
    <property type="entry name" value="cell growth-regulating nucleolar protein-like"/>
    <property type="match status" value="1"/>
</dbReference>
<name>A0A077Z672_TRITR</name>
<evidence type="ECO:0000259" key="11">
    <source>
        <dbReference type="Pfam" id="PF25879"/>
    </source>
</evidence>
<evidence type="ECO:0000256" key="3">
    <source>
        <dbReference type="ARBA" id="ARBA00022737"/>
    </source>
</evidence>
<evidence type="ECO:0000313" key="13">
    <source>
        <dbReference type="Proteomes" id="UP000030665"/>
    </source>
</evidence>
<dbReference type="STRING" id="36087.A0A077Z672"/>
<keyword evidence="3" id="KW-0677">Repeat</keyword>
<dbReference type="GO" id="GO:0008270">
    <property type="term" value="F:zinc ion binding"/>
    <property type="evidence" value="ECO:0007669"/>
    <property type="project" value="UniProtKB-KW"/>
</dbReference>
<accession>A0A077Z672</accession>
<dbReference type="Proteomes" id="UP000030665">
    <property type="component" value="Unassembled WGS sequence"/>
</dbReference>
<dbReference type="GO" id="GO:0000122">
    <property type="term" value="P:negative regulation of transcription by RNA polymerase II"/>
    <property type="evidence" value="ECO:0007669"/>
    <property type="project" value="TreeGrafter"/>
</dbReference>
<dbReference type="InterPro" id="IPR058719">
    <property type="entry name" value="WHD_LYAR"/>
</dbReference>
<feature type="domain" description="Cell growth-regulating nucleolar protein-like winged helix" evidence="11">
    <location>
        <begin position="283"/>
        <end position="350"/>
    </location>
</feature>
<evidence type="ECO:0000256" key="4">
    <source>
        <dbReference type="ARBA" id="ARBA00022771"/>
    </source>
</evidence>
<feature type="compositionally biased region" description="Basic and acidic residues" evidence="9">
    <location>
        <begin position="165"/>
        <end position="198"/>
    </location>
</feature>
<gene>
    <name evidence="12" type="ORF">TTRE_0000360101</name>
</gene>
<keyword evidence="7" id="KW-0539">Nucleus</keyword>
<evidence type="ECO:0000256" key="5">
    <source>
        <dbReference type="ARBA" id="ARBA00022833"/>
    </source>
</evidence>
<feature type="domain" description="Zinc finger C2H2 LYAR-type" evidence="10">
    <location>
        <begin position="31"/>
        <end position="58"/>
    </location>
</feature>
<feature type="region of interest" description="Disordered" evidence="9">
    <location>
        <begin position="141"/>
        <end position="267"/>
    </location>
</feature>
<evidence type="ECO:0000256" key="6">
    <source>
        <dbReference type="ARBA" id="ARBA00023054"/>
    </source>
</evidence>
<dbReference type="EMBL" id="HG805948">
    <property type="protein sequence ID" value="CDW55329.1"/>
    <property type="molecule type" value="Genomic_DNA"/>
</dbReference>
<feature type="compositionally biased region" description="Basic and acidic residues" evidence="9">
    <location>
        <begin position="255"/>
        <end position="267"/>
    </location>
</feature>
<dbReference type="PROSITE" id="PS51804">
    <property type="entry name" value="ZF_C2HC_LYAR"/>
    <property type="match status" value="2"/>
</dbReference>
<keyword evidence="4 8" id="KW-0863">Zinc-finger</keyword>
<dbReference type="InterPro" id="IPR039999">
    <property type="entry name" value="LYAR"/>
</dbReference>
<dbReference type="Pfam" id="PF08790">
    <property type="entry name" value="zf-LYAR"/>
    <property type="match status" value="1"/>
</dbReference>
<dbReference type="InterPro" id="IPR014898">
    <property type="entry name" value="Znf_C2H2_LYAR"/>
</dbReference>
<comment type="subcellular location">
    <subcellularLocation>
        <location evidence="1">Nucleus</location>
    </subcellularLocation>
</comment>
<dbReference type="Gene3D" id="3.30.1490.490">
    <property type="match status" value="1"/>
</dbReference>
<dbReference type="GO" id="GO:0003677">
    <property type="term" value="F:DNA binding"/>
    <property type="evidence" value="ECO:0007669"/>
    <property type="project" value="InterPro"/>
</dbReference>
<organism evidence="12 13">
    <name type="scientific">Trichuris trichiura</name>
    <name type="common">Whipworm</name>
    <name type="synonym">Trichocephalus trichiurus</name>
    <dbReference type="NCBI Taxonomy" id="36087"/>
    <lineage>
        <taxon>Eukaryota</taxon>
        <taxon>Metazoa</taxon>
        <taxon>Ecdysozoa</taxon>
        <taxon>Nematoda</taxon>
        <taxon>Enoplea</taxon>
        <taxon>Dorylaimia</taxon>
        <taxon>Trichinellida</taxon>
        <taxon>Trichuridae</taxon>
        <taxon>Trichuris</taxon>
    </lineage>
</organism>
<keyword evidence="2" id="KW-0479">Metal-binding</keyword>